<evidence type="ECO:0000313" key="1">
    <source>
        <dbReference type="EnsemblMetazoa" id="RPRC006455-PA"/>
    </source>
</evidence>
<dbReference type="EMBL" id="ACPB03021832">
    <property type="status" value="NOT_ANNOTATED_CDS"/>
    <property type="molecule type" value="Genomic_DNA"/>
</dbReference>
<dbReference type="EMBL" id="ACPB03021834">
    <property type="status" value="NOT_ANNOTATED_CDS"/>
    <property type="molecule type" value="Genomic_DNA"/>
</dbReference>
<dbReference type="HOGENOM" id="CLU_1742790_0_0_1"/>
<keyword evidence="2" id="KW-1185">Reference proteome</keyword>
<evidence type="ECO:0000313" key="2">
    <source>
        <dbReference type="Proteomes" id="UP000015103"/>
    </source>
</evidence>
<reference evidence="1" key="1">
    <citation type="submission" date="2015-05" db="UniProtKB">
        <authorList>
            <consortium name="EnsemblMetazoa"/>
        </authorList>
    </citation>
    <scope>IDENTIFICATION</scope>
</reference>
<name>T1HQY5_RHOPR</name>
<sequence length="150" mass="17658">MEDLYFSFFCFLLLLTNESGTFRNIARFSDIDRVRERRKNRSEDNNLSFSRNNGKVELVELGKTFYSSRKLLNCNKLQRGSLRTKSQFPGHLREKYFSSPIYRWLQKNVSLTAVTLLVGDEESEMDEVVTKLGLILSSQMMYYLLEEEAR</sequence>
<proteinExistence type="predicted"/>
<dbReference type="AlphaFoldDB" id="T1HQY5"/>
<dbReference type="EMBL" id="ACPB03021833">
    <property type="status" value="NOT_ANNOTATED_CDS"/>
    <property type="molecule type" value="Genomic_DNA"/>
</dbReference>
<organism evidence="1 2">
    <name type="scientific">Rhodnius prolixus</name>
    <name type="common">Triatomid bug</name>
    <dbReference type="NCBI Taxonomy" id="13249"/>
    <lineage>
        <taxon>Eukaryota</taxon>
        <taxon>Metazoa</taxon>
        <taxon>Ecdysozoa</taxon>
        <taxon>Arthropoda</taxon>
        <taxon>Hexapoda</taxon>
        <taxon>Insecta</taxon>
        <taxon>Pterygota</taxon>
        <taxon>Neoptera</taxon>
        <taxon>Paraneoptera</taxon>
        <taxon>Hemiptera</taxon>
        <taxon>Heteroptera</taxon>
        <taxon>Panheteroptera</taxon>
        <taxon>Cimicomorpha</taxon>
        <taxon>Reduviidae</taxon>
        <taxon>Triatominae</taxon>
        <taxon>Rhodnius</taxon>
    </lineage>
</organism>
<accession>T1HQY5</accession>
<dbReference type="Proteomes" id="UP000015103">
    <property type="component" value="Unassembled WGS sequence"/>
</dbReference>
<dbReference type="VEuPathDB" id="VectorBase:RPRC006455"/>
<dbReference type="InParanoid" id="T1HQY5"/>
<dbReference type="EnsemblMetazoa" id="RPRC006455-RA">
    <property type="protein sequence ID" value="RPRC006455-PA"/>
    <property type="gene ID" value="RPRC006455"/>
</dbReference>
<protein>
    <submittedName>
        <fullName evidence="1">Uncharacterized protein</fullName>
    </submittedName>
</protein>